<dbReference type="EMBL" id="LAZR01024636">
    <property type="protein sequence ID" value="KKL74485.1"/>
    <property type="molecule type" value="Genomic_DNA"/>
</dbReference>
<proteinExistence type="predicted"/>
<sequence length="148" mass="15835">MLGSADRSLRLFLVLASVALGVTLVALACAGEPRVETTSGEIATFDVSLGDELTDTDTLRSFFTPNEFTVAAGQEVTFNLSNDGTVPHNMRIAGPDGEYMTDDDTLVDPEILNPGDTAVLRWTAPSEPATIIFRCDFHPDSVGTITVR</sequence>
<feature type="domain" description="EfeO-type cupredoxin-like" evidence="1">
    <location>
        <begin position="63"/>
        <end position="147"/>
    </location>
</feature>
<name>A0A0F9GYQ2_9ZZZZ</name>
<dbReference type="PROSITE" id="PS51257">
    <property type="entry name" value="PROKAR_LIPOPROTEIN"/>
    <property type="match status" value="1"/>
</dbReference>
<protein>
    <recommendedName>
        <fullName evidence="1">EfeO-type cupredoxin-like domain-containing protein</fullName>
    </recommendedName>
</protein>
<comment type="caution">
    <text evidence="2">The sequence shown here is derived from an EMBL/GenBank/DDBJ whole genome shotgun (WGS) entry which is preliminary data.</text>
</comment>
<organism evidence="2">
    <name type="scientific">marine sediment metagenome</name>
    <dbReference type="NCBI Taxonomy" id="412755"/>
    <lineage>
        <taxon>unclassified sequences</taxon>
        <taxon>metagenomes</taxon>
        <taxon>ecological metagenomes</taxon>
    </lineage>
</organism>
<dbReference type="Pfam" id="PF13473">
    <property type="entry name" value="Cupredoxin_1"/>
    <property type="match status" value="1"/>
</dbReference>
<evidence type="ECO:0000313" key="2">
    <source>
        <dbReference type="EMBL" id="KKL74485.1"/>
    </source>
</evidence>
<dbReference type="SUPFAM" id="SSF49503">
    <property type="entry name" value="Cupredoxins"/>
    <property type="match status" value="1"/>
</dbReference>
<dbReference type="AlphaFoldDB" id="A0A0F9GYQ2"/>
<evidence type="ECO:0000259" key="1">
    <source>
        <dbReference type="Pfam" id="PF13473"/>
    </source>
</evidence>
<gene>
    <name evidence="2" type="ORF">LCGC14_2064430</name>
</gene>
<dbReference type="Gene3D" id="2.60.40.420">
    <property type="entry name" value="Cupredoxins - blue copper proteins"/>
    <property type="match status" value="1"/>
</dbReference>
<dbReference type="InterPro" id="IPR008972">
    <property type="entry name" value="Cupredoxin"/>
</dbReference>
<accession>A0A0F9GYQ2</accession>
<dbReference type="InterPro" id="IPR028096">
    <property type="entry name" value="EfeO_Cupredoxin"/>
</dbReference>
<reference evidence="2" key="1">
    <citation type="journal article" date="2015" name="Nature">
        <title>Complex archaea that bridge the gap between prokaryotes and eukaryotes.</title>
        <authorList>
            <person name="Spang A."/>
            <person name="Saw J.H."/>
            <person name="Jorgensen S.L."/>
            <person name="Zaremba-Niedzwiedzka K."/>
            <person name="Martijn J."/>
            <person name="Lind A.E."/>
            <person name="van Eijk R."/>
            <person name="Schleper C."/>
            <person name="Guy L."/>
            <person name="Ettema T.J."/>
        </authorList>
    </citation>
    <scope>NUCLEOTIDE SEQUENCE</scope>
</reference>